<dbReference type="AlphaFoldDB" id="A0AAJ1N0I7"/>
<name>A0AAJ1N0I7_XENBV</name>
<evidence type="ECO:0000313" key="2">
    <source>
        <dbReference type="Proteomes" id="UP001222434"/>
    </source>
</evidence>
<sequence length="62" mass="6913">MFDNITTKEDYTDLHTVLEAVMILENMKNSRANDIAKQIIELLSAKAKEASLKINTTNGTNS</sequence>
<accession>A0AAJ1N0I7</accession>
<organism evidence="1 2">
    <name type="scientific">Xenorhabdus bovienii</name>
    <name type="common">Xenorhabdus nematophila subsp. bovienii</name>
    <dbReference type="NCBI Taxonomy" id="40576"/>
    <lineage>
        <taxon>Bacteria</taxon>
        <taxon>Pseudomonadati</taxon>
        <taxon>Pseudomonadota</taxon>
        <taxon>Gammaproteobacteria</taxon>
        <taxon>Enterobacterales</taxon>
        <taxon>Morganellaceae</taxon>
        <taxon>Xenorhabdus</taxon>
    </lineage>
</organism>
<protein>
    <submittedName>
        <fullName evidence="1">Uncharacterized protein</fullName>
    </submittedName>
</protein>
<comment type="caution">
    <text evidence="1">The sequence shown here is derived from an EMBL/GenBank/DDBJ whole genome shotgun (WGS) entry which is preliminary data.</text>
</comment>
<reference evidence="1" key="1">
    <citation type="submission" date="2021-08" db="EMBL/GenBank/DDBJ databases">
        <authorList>
            <person name="Papudeshi B."/>
            <person name="Bashey-Visser F."/>
        </authorList>
    </citation>
    <scope>NUCLEOTIDE SEQUENCE</scope>
    <source>
        <strain evidence="1">MC_266_E_2016</strain>
    </source>
</reference>
<evidence type="ECO:0000313" key="1">
    <source>
        <dbReference type="EMBL" id="MDE1478047.1"/>
    </source>
</evidence>
<gene>
    <name evidence="1" type="ORF">KKJ01_07270</name>
</gene>
<reference evidence="1" key="2">
    <citation type="journal article" date="2022" name="J. Evol. Biol.">
        <title>Pre- and post-association barriers to host switching in sympatric mutualists.</title>
        <authorList>
            <person name="Dinges Z.M."/>
            <person name="Phillips R.K."/>
            <person name="Lively C.M."/>
            <person name="Bashey F."/>
        </authorList>
    </citation>
    <scope>NUCLEOTIDE SEQUENCE</scope>
    <source>
        <strain evidence="1">MC_266_E_2016</strain>
    </source>
</reference>
<proteinExistence type="predicted"/>
<dbReference type="RefSeq" id="WP_274712171.1">
    <property type="nucleotide sequence ID" value="NZ_JAILSL010000107.1"/>
</dbReference>
<dbReference type="EMBL" id="JAILSO010000018">
    <property type="protein sequence ID" value="MDE1478047.1"/>
    <property type="molecule type" value="Genomic_DNA"/>
</dbReference>
<dbReference type="Proteomes" id="UP001222434">
    <property type="component" value="Unassembled WGS sequence"/>
</dbReference>